<protein>
    <submittedName>
        <fullName evidence="3">MATE efflux family protein</fullName>
    </submittedName>
</protein>
<evidence type="ECO:0000256" key="2">
    <source>
        <dbReference type="SAM" id="Phobius"/>
    </source>
</evidence>
<feature type="transmembrane region" description="Helical" evidence="2">
    <location>
        <begin position="91"/>
        <end position="113"/>
    </location>
</feature>
<dbReference type="PANTHER" id="PTHR43298:SF2">
    <property type="entry name" value="FMN_FAD EXPORTER YEEO-RELATED"/>
    <property type="match status" value="1"/>
</dbReference>
<feature type="transmembrane region" description="Helical" evidence="2">
    <location>
        <begin position="12"/>
        <end position="36"/>
    </location>
</feature>
<dbReference type="GO" id="GO:0005886">
    <property type="term" value="C:plasma membrane"/>
    <property type="evidence" value="ECO:0007669"/>
    <property type="project" value="TreeGrafter"/>
</dbReference>
<keyword evidence="1" id="KW-0813">Transport</keyword>
<comment type="caution">
    <text evidence="3">The sequence shown here is derived from an EMBL/GenBank/DDBJ whole genome shotgun (WGS) entry which is preliminary data.</text>
</comment>
<evidence type="ECO:0000313" key="4">
    <source>
        <dbReference type="Proteomes" id="UP000054323"/>
    </source>
</evidence>
<organism evidence="3 4">
    <name type="scientific">Methanoculleus marisnigri</name>
    <dbReference type="NCBI Taxonomy" id="2198"/>
    <lineage>
        <taxon>Archaea</taxon>
        <taxon>Methanobacteriati</taxon>
        <taxon>Methanobacteriota</taxon>
        <taxon>Stenosarchaea group</taxon>
        <taxon>Methanomicrobia</taxon>
        <taxon>Methanomicrobiales</taxon>
        <taxon>Methanomicrobiaceae</taxon>
        <taxon>Methanoculleus</taxon>
    </lineage>
</organism>
<sequence length="283" mass="29571">MLLVILANFLNIVLDPLLIFGYGAVPACGVAGAAYATVISRSVAFAIAFGLLLSGRTVIPFSLRTKFEIPLAWRLIRVAVPNSVQSGLRSVTFLATMAIVAVFGTAALSAYGIVGRLELVALMPGFGIATATAVIVGQNLGAKKPERAEEGVRLSALINGGFMALVGGVFYFAAPAIIEVFDPSGASTEIGMSYMQTVAPFYIFLAVAIILAFALNGAGDTKKPMYATLASMALFQVPLACILPDLLGIGILGVWLAVVSGTILQTGILFSMYRRGAWKTTAI</sequence>
<reference evidence="4" key="1">
    <citation type="journal article" date="2015" name="MBio">
        <title>Genome-Resolved Metagenomic Analysis Reveals Roles for Candidate Phyla and Other Microbial Community Members in Biogeochemical Transformations in Oil Reservoirs.</title>
        <authorList>
            <person name="Hu P."/>
            <person name="Tom L."/>
            <person name="Singh A."/>
            <person name="Thomas B.C."/>
            <person name="Baker B.J."/>
            <person name="Piceno Y.M."/>
            <person name="Andersen G.L."/>
            <person name="Banfield J.F."/>
        </authorList>
    </citation>
    <scope>NUCLEOTIDE SEQUENCE [LARGE SCALE GENOMIC DNA]</scope>
</reference>
<feature type="transmembrane region" description="Helical" evidence="2">
    <location>
        <begin position="42"/>
        <end position="59"/>
    </location>
</feature>
<dbReference type="GO" id="GO:0015297">
    <property type="term" value="F:antiporter activity"/>
    <property type="evidence" value="ECO:0007669"/>
    <property type="project" value="InterPro"/>
</dbReference>
<feature type="transmembrane region" description="Helical" evidence="2">
    <location>
        <begin position="249"/>
        <end position="270"/>
    </location>
</feature>
<feature type="transmembrane region" description="Helical" evidence="2">
    <location>
        <begin position="119"/>
        <end position="142"/>
    </location>
</feature>
<dbReference type="PATRIC" id="fig|2198.4.peg.1169"/>
<evidence type="ECO:0000256" key="1">
    <source>
        <dbReference type="ARBA" id="ARBA00022448"/>
    </source>
</evidence>
<keyword evidence="2" id="KW-0472">Membrane</keyword>
<feature type="transmembrane region" description="Helical" evidence="2">
    <location>
        <begin position="225"/>
        <end position="243"/>
    </location>
</feature>
<dbReference type="GO" id="GO:0042910">
    <property type="term" value="F:xenobiotic transmembrane transporter activity"/>
    <property type="evidence" value="ECO:0007669"/>
    <property type="project" value="InterPro"/>
</dbReference>
<dbReference type="Pfam" id="PF01554">
    <property type="entry name" value="MatE"/>
    <property type="match status" value="1"/>
</dbReference>
<evidence type="ECO:0000313" key="3">
    <source>
        <dbReference type="EMBL" id="KUK61947.1"/>
    </source>
</evidence>
<dbReference type="AlphaFoldDB" id="A0A117LQJ1"/>
<dbReference type="InterPro" id="IPR002528">
    <property type="entry name" value="MATE_fam"/>
</dbReference>
<proteinExistence type="predicted"/>
<keyword evidence="2" id="KW-1133">Transmembrane helix</keyword>
<accession>A0A117LQJ1</accession>
<dbReference type="Proteomes" id="UP000054323">
    <property type="component" value="Unassembled WGS sequence"/>
</dbReference>
<feature type="transmembrane region" description="Helical" evidence="2">
    <location>
        <begin position="154"/>
        <end position="178"/>
    </location>
</feature>
<dbReference type="EMBL" id="LGGD01000091">
    <property type="protein sequence ID" value="KUK61947.1"/>
    <property type="molecule type" value="Genomic_DNA"/>
</dbReference>
<name>A0A117LQJ1_9EURY</name>
<dbReference type="NCBIfam" id="TIGR00797">
    <property type="entry name" value="matE"/>
    <property type="match status" value="1"/>
</dbReference>
<feature type="transmembrane region" description="Helical" evidence="2">
    <location>
        <begin position="198"/>
        <end position="218"/>
    </location>
</feature>
<dbReference type="PANTHER" id="PTHR43298">
    <property type="entry name" value="MULTIDRUG RESISTANCE PROTEIN NORM-RELATED"/>
    <property type="match status" value="1"/>
</dbReference>
<keyword evidence="2" id="KW-0812">Transmembrane</keyword>
<gene>
    <name evidence="3" type="ORF">XD82_0883</name>
</gene>
<dbReference type="InterPro" id="IPR050222">
    <property type="entry name" value="MATE_MdtK"/>
</dbReference>